<dbReference type="RefSeq" id="WP_088073495.1">
    <property type="nucleotide sequence ID" value="NZ_JAHQCR010000062.1"/>
</dbReference>
<comment type="caution">
    <text evidence="1">The sequence shown here is derived from an EMBL/GenBank/DDBJ whole genome shotgun (WGS) entry which is preliminary data.</text>
</comment>
<protein>
    <submittedName>
        <fullName evidence="1">Uncharacterized protein</fullName>
    </submittedName>
</protein>
<reference evidence="1 2" key="1">
    <citation type="submission" date="2021-06" db="EMBL/GenBank/DDBJ databases">
        <title>Bacillus sp. RD4P76, an endophyte from a halophyte.</title>
        <authorList>
            <person name="Sun J.-Q."/>
        </authorList>
    </citation>
    <scope>NUCLEOTIDE SEQUENCE [LARGE SCALE GENOMIC DNA]</scope>
    <source>
        <strain evidence="1 2">JCM 17098</strain>
    </source>
</reference>
<evidence type="ECO:0000313" key="1">
    <source>
        <dbReference type="EMBL" id="MBU9722815.1"/>
    </source>
</evidence>
<proteinExistence type="predicted"/>
<dbReference type="EMBL" id="JAHQCR010000062">
    <property type="protein sequence ID" value="MBU9722815.1"/>
    <property type="molecule type" value="Genomic_DNA"/>
</dbReference>
<organism evidence="1 2">
    <name type="scientific">Evansella alkalicola</name>
    <dbReference type="NCBI Taxonomy" id="745819"/>
    <lineage>
        <taxon>Bacteria</taxon>
        <taxon>Bacillati</taxon>
        <taxon>Bacillota</taxon>
        <taxon>Bacilli</taxon>
        <taxon>Bacillales</taxon>
        <taxon>Bacillaceae</taxon>
        <taxon>Evansella</taxon>
    </lineage>
</organism>
<gene>
    <name evidence="1" type="ORF">KS407_15470</name>
</gene>
<name>A0ABS6JWP6_9BACI</name>
<keyword evidence="2" id="KW-1185">Reference proteome</keyword>
<accession>A0ABS6JWP6</accession>
<evidence type="ECO:0000313" key="2">
    <source>
        <dbReference type="Proteomes" id="UP000790580"/>
    </source>
</evidence>
<sequence>MKKMLLGSLISIALIVLMVFLFPIGKLIFTEANVVEANFIDIYYVSLQNEESEFEVFKQYMEDKGWTEVGAEGSGQWFEKNNETFYITSTELKTIFVNGWPNF</sequence>
<dbReference type="Proteomes" id="UP000790580">
    <property type="component" value="Unassembled WGS sequence"/>
</dbReference>